<proteinExistence type="predicted"/>
<keyword evidence="2" id="KW-1185">Reference proteome</keyword>
<gene>
    <name evidence="1" type="ORF">E2C01_047478</name>
</gene>
<comment type="caution">
    <text evidence="1">The sequence shown here is derived from an EMBL/GenBank/DDBJ whole genome shotgun (WGS) entry which is preliminary data.</text>
</comment>
<dbReference type="OrthoDB" id="26242at2759"/>
<evidence type="ECO:0008006" key="3">
    <source>
        <dbReference type="Google" id="ProtNLM"/>
    </source>
</evidence>
<dbReference type="Proteomes" id="UP000324222">
    <property type="component" value="Unassembled WGS sequence"/>
</dbReference>
<protein>
    <recommendedName>
        <fullName evidence="3">Exocyst complex component 2</fullName>
    </recommendedName>
</protein>
<reference evidence="1 2" key="1">
    <citation type="submission" date="2019-05" db="EMBL/GenBank/DDBJ databases">
        <title>Another draft genome of Portunus trituberculatus and its Hox gene families provides insights of decapod evolution.</title>
        <authorList>
            <person name="Jeong J.-H."/>
            <person name="Song I."/>
            <person name="Kim S."/>
            <person name="Choi T."/>
            <person name="Kim D."/>
            <person name="Ryu S."/>
            <person name="Kim W."/>
        </authorList>
    </citation>
    <scope>NUCLEOTIDE SEQUENCE [LARGE SCALE GENOMIC DNA]</scope>
    <source>
        <tissue evidence="1">Muscle</tissue>
    </source>
</reference>
<sequence>MVPLYYWSHCKPHICESVIVECAQLVRETVLEASPKEVPLLDHPTVRRDLTTLIHNVIVAFAQVFIFSLSGQGQPKLLNKKAHSDANPHALEKLTLRDPDEDTGECGVSEDAPGVEAQLLITLSNCAFMRRVILHRLQDTLVRASYPLEEVSNSDILVAGLCACSNFMASFQEAIESLPKLSASEERLKNEILESFRSKMGYLLACFRDLEPISDGTLTHSLA</sequence>
<evidence type="ECO:0000313" key="2">
    <source>
        <dbReference type="Proteomes" id="UP000324222"/>
    </source>
</evidence>
<evidence type="ECO:0000313" key="1">
    <source>
        <dbReference type="EMBL" id="MPC53582.1"/>
    </source>
</evidence>
<accession>A0A5B7G3P9</accession>
<dbReference type="AlphaFoldDB" id="A0A5B7G3P9"/>
<name>A0A5B7G3P9_PORTR</name>
<organism evidence="1 2">
    <name type="scientific">Portunus trituberculatus</name>
    <name type="common">Swimming crab</name>
    <name type="synonym">Neptunus trituberculatus</name>
    <dbReference type="NCBI Taxonomy" id="210409"/>
    <lineage>
        <taxon>Eukaryota</taxon>
        <taxon>Metazoa</taxon>
        <taxon>Ecdysozoa</taxon>
        <taxon>Arthropoda</taxon>
        <taxon>Crustacea</taxon>
        <taxon>Multicrustacea</taxon>
        <taxon>Malacostraca</taxon>
        <taxon>Eumalacostraca</taxon>
        <taxon>Eucarida</taxon>
        <taxon>Decapoda</taxon>
        <taxon>Pleocyemata</taxon>
        <taxon>Brachyura</taxon>
        <taxon>Eubrachyura</taxon>
        <taxon>Portunoidea</taxon>
        <taxon>Portunidae</taxon>
        <taxon>Portuninae</taxon>
        <taxon>Portunus</taxon>
    </lineage>
</organism>
<dbReference type="EMBL" id="VSRR010011734">
    <property type="protein sequence ID" value="MPC53582.1"/>
    <property type="molecule type" value="Genomic_DNA"/>
</dbReference>